<sequence>MGAKLPSALSEAERDELLRDVPRRPFPTYDDLPYSAFYHDHLIPNTPFLLSPEATRLWPARTAWVEEGEEGDGAHRPNLHALRAYAAQVVPVANTAEREFSEFERCERPLGEVLDAWSSGEGVSLYVKDWHLVAELELAGRSGREVYAPPPCFRDDWLSPPFDPSPSSKAVSHASTADFRFVYTGPAGTFTPLHRDVYGSYSWSANVMGRKLWWLFPPGTEKDPALRDSRDELLFDVRGLPAESKGVKVLQEEGEVIFVPSGWHHQVVNLDFCISINHNFFSSATLGRVYDTLRVSEARCAAAIDDVRDDIKKRLGTATVEVAGETLPAWEAEWASEVDGLLARDAGWGWVGFWTCVLENVTRPPTSAELSPPREDRDAFVRAVLERYRGSPEWRLLPEARAVATEVEALLSQA</sequence>
<evidence type="ECO:0000313" key="2">
    <source>
        <dbReference type="EMBL" id="KAL1413343.1"/>
    </source>
</evidence>
<dbReference type="Proteomes" id="UP001565368">
    <property type="component" value="Unassembled WGS sequence"/>
</dbReference>
<reference evidence="2 3" key="1">
    <citation type="submission" date="2023-08" db="EMBL/GenBank/DDBJ databases">
        <title>Annotated Genome Sequence of Vanrija albida AlHP1.</title>
        <authorList>
            <person name="Herzog R."/>
        </authorList>
    </citation>
    <scope>NUCLEOTIDE SEQUENCE [LARGE SCALE GENOMIC DNA]</scope>
    <source>
        <strain evidence="2 3">AlHP1</strain>
    </source>
</reference>
<dbReference type="Gene3D" id="2.60.120.650">
    <property type="entry name" value="Cupin"/>
    <property type="match status" value="1"/>
</dbReference>
<keyword evidence="3" id="KW-1185">Reference proteome</keyword>
<comment type="caution">
    <text evidence="2">The sequence shown here is derived from an EMBL/GenBank/DDBJ whole genome shotgun (WGS) entry which is preliminary data.</text>
</comment>
<dbReference type="PROSITE" id="PS51184">
    <property type="entry name" value="JMJC"/>
    <property type="match status" value="1"/>
</dbReference>
<dbReference type="PANTHER" id="PTHR12480">
    <property type="entry name" value="ARGININE DEMETHYLASE AND LYSYL-HYDROXYLASE JMJD"/>
    <property type="match status" value="1"/>
</dbReference>
<evidence type="ECO:0000259" key="1">
    <source>
        <dbReference type="PROSITE" id="PS51184"/>
    </source>
</evidence>
<organism evidence="2 3">
    <name type="scientific">Vanrija albida</name>
    <dbReference type="NCBI Taxonomy" id="181172"/>
    <lineage>
        <taxon>Eukaryota</taxon>
        <taxon>Fungi</taxon>
        <taxon>Dikarya</taxon>
        <taxon>Basidiomycota</taxon>
        <taxon>Agaricomycotina</taxon>
        <taxon>Tremellomycetes</taxon>
        <taxon>Trichosporonales</taxon>
        <taxon>Trichosporonaceae</taxon>
        <taxon>Vanrija</taxon>
    </lineage>
</organism>
<evidence type="ECO:0000313" key="3">
    <source>
        <dbReference type="Proteomes" id="UP001565368"/>
    </source>
</evidence>
<dbReference type="Pfam" id="PF02373">
    <property type="entry name" value="JmjC"/>
    <property type="match status" value="1"/>
</dbReference>
<dbReference type="PANTHER" id="PTHR12480:SF6">
    <property type="entry name" value="2-OXOGLUTARATE AND IRON-DEPENDENT OXYGENASE JMJD4"/>
    <property type="match status" value="1"/>
</dbReference>
<dbReference type="RefSeq" id="XP_069213287.1">
    <property type="nucleotide sequence ID" value="XM_069349743.1"/>
</dbReference>
<gene>
    <name evidence="2" type="ORF">Q8F55_001102</name>
</gene>
<dbReference type="SMART" id="SM00558">
    <property type="entry name" value="JmjC"/>
    <property type="match status" value="1"/>
</dbReference>
<proteinExistence type="predicted"/>
<dbReference type="GeneID" id="95982145"/>
<name>A0ABR3QG21_9TREE</name>
<dbReference type="EMBL" id="JBBXJM010000001">
    <property type="protein sequence ID" value="KAL1413343.1"/>
    <property type="molecule type" value="Genomic_DNA"/>
</dbReference>
<dbReference type="InterPro" id="IPR003347">
    <property type="entry name" value="JmjC_dom"/>
</dbReference>
<feature type="domain" description="JmjC" evidence="1">
    <location>
        <begin position="138"/>
        <end position="297"/>
    </location>
</feature>
<dbReference type="SUPFAM" id="SSF51197">
    <property type="entry name" value="Clavaminate synthase-like"/>
    <property type="match status" value="1"/>
</dbReference>
<dbReference type="InterPro" id="IPR050910">
    <property type="entry name" value="JMJD6_ArgDemeth/LysHydrox"/>
</dbReference>
<protein>
    <recommendedName>
        <fullName evidence="1">JmjC domain-containing protein</fullName>
    </recommendedName>
</protein>
<accession>A0ABR3QG21</accession>